<dbReference type="Pfam" id="PF13181">
    <property type="entry name" value="TPR_8"/>
    <property type="match status" value="2"/>
</dbReference>
<dbReference type="Gene3D" id="1.25.40.10">
    <property type="entry name" value="Tetratricopeptide repeat domain"/>
    <property type="match status" value="4"/>
</dbReference>
<keyword evidence="5" id="KW-1185">Reference proteome</keyword>
<name>A0ABX1CXZ3_9FLAO</name>
<dbReference type="InterPro" id="IPR051012">
    <property type="entry name" value="CellSynth/LPSAsmb/PSIAsmb"/>
</dbReference>
<dbReference type="InterPro" id="IPR019734">
    <property type="entry name" value="TPR_rpt"/>
</dbReference>
<organism evidence="4 5">
    <name type="scientific">Salinimicrobium oceani</name>
    <dbReference type="NCBI Taxonomy" id="2722702"/>
    <lineage>
        <taxon>Bacteria</taxon>
        <taxon>Pseudomonadati</taxon>
        <taxon>Bacteroidota</taxon>
        <taxon>Flavobacteriia</taxon>
        <taxon>Flavobacteriales</taxon>
        <taxon>Flavobacteriaceae</taxon>
        <taxon>Salinimicrobium</taxon>
    </lineage>
</organism>
<dbReference type="InterPro" id="IPR011990">
    <property type="entry name" value="TPR-like_helical_dom_sf"/>
</dbReference>
<dbReference type="SUPFAM" id="SSF81901">
    <property type="entry name" value="HCP-like"/>
    <property type="match status" value="1"/>
</dbReference>
<proteinExistence type="predicted"/>
<dbReference type="EMBL" id="JAAVJR010000002">
    <property type="protein sequence ID" value="NJW52022.1"/>
    <property type="molecule type" value="Genomic_DNA"/>
</dbReference>
<dbReference type="SUPFAM" id="SSF48452">
    <property type="entry name" value="TPR-like"/>
    <property type="match status" value="1"/>
</dbReference>
<dbReference type="RefSeq" id="WP_168137184.1">
    <property type="nucleotide sequence ID" value="NZ_JAAVJR010000002.1"/>
</dbReference>
<evidence type="ECO:0000256" key="1">
    <source>
        <dbReference type="ARBA" id="ARBA00022737"/>
    </source>
</evidence>
<gene>
    <name evidence="4" type="ORF">HC175_03730</name>
</gene>
<comment type="caution">
    <text evidence="4">The sequence shown here is derived from an EMBL/GenBank/DDBJ whole genome shotgun (WGS) entry which is preliminary data.</text>
</comment>
<dbReference type="PROSITE" id="PS50005">
    <property type="entry name" value="TPR"/>
    <property type="match status" value="3"/>
</dbReference>
<reference evidence="4 5" key="1">
    <citation type="submission" date="2020-03" db="EMBL/GenBank/DDBJ databases">
        <title>Salinimicrobium sp. nov, isolated from SCS.</title>
        <authorList>
            <person name="Cao W.R."/>
        </authorList>
    </citation>
    <scope>NUCLEOTIDE SEQUENCE [LARGE SCALE GENOMIC DNA]</scope>
    <source>
        <strain evidence="5">J15B91</strain>
    </source>
</reference>
<dbReference type="Proteomes" id="UP000703674">
    <property type="component" value="Unassembled WGS sequence"/>
</dbReference>
<protein>
    <recommendedName>
        <fullName evidence="6">Tetratricopeptide repeat-containing protein</fullName>
    </recommendedName>
</protein>
<evidence type="ECO:0000256" key="2">
    <source>
        <dbReference type="ARBA" id="ARBA00022803"/>
    </source>
</evidence>
<dbReference type="PANTHER" id="PTHR45586">
    <property type="entry name" value="TPR REPEAT-CONTAINING PROTEIN PA4667"/>
    <property type="match status" value="1"/>
</dbReference>
<keyword evidence="1" id="KW-0677">Repeat</keyword>
<sequence>MTFLVLLQAAFPAHAQVPEKPVVEMAEDQLGDVTDAFQEKFFEALKQKAIENYDKAIDALVQCLALRPNEPVVYLELGKNYNALKKYSQAAVYLEKGRQAVPKNVGMLEELYTTYYQSKEFDRALPVVKDLAQLNSAFSEDLVNLYIQNQQYDAAIKVLDSLDQVKGSSTYRESLRRQVYAMTNNVEAQISDLQESIGDNPQDEKEYLNLIFVYSESGQLDRAFETAEKLLTINPDSQLVHLALYKFYIAENSTEKAVSSMEILLGSDQIDEVTKYQALNDFLIYVTENPSLEEDLIRLVRVFSEKENNQKVYKQLGTFFLEKGNKEVALEYFNTALENERDDFGLFREVIKLEAEAGDFEQVKVISEKALENFPTQAWLFLMLGTAENETGVPQSAEKNLLTGLDFLIGDPEIEKELYLQLARTYKELNQPQRASEAQKKAENIKN</sequence>
<dbReference type="PANTHER" id="PTHR45586:SF1">
    <property type="entry name" value="LIPOPOLYSACCHARIDE ASSEMBLY PROTEIN B"/>
    <property type="match status" value="1"/>
</dbReference>
<feature type="repeat" description="TPR" evidence="3">
    <location>
        <begin position="204"/>
        <end position="237"/>
    </location>
</feature>
<keyword evidence="2 3" id="KW-0802">TPR repeat</keyword>
<feature type="repeat" description="TPR" evidence="3">
    <location>
        <begin position="71"/>
        <end position="104"/>
    </location>
</feature>
<evidence type="ECO:0000256" key="3">
    <source>
        <dbReference type="PROSITE-ProRule" id="PRU00339"/>
    </source>
</evidence>
<evidence type="ECO:0000313" key="4">
    <source>
        <dbReference type="EMBL" id="NJW52022.1"/>
    </source>
</evidence>
<accession>A0ABX1CXZ3</accession>
<dbReference type="SMART" id="SM00028">
    <property type="entry name" value="TPR"/>
    <property type="match status" value="4"/>
</dbReference>
<evidence type="ECO:0000313" key="5">
    <source>
        <dbReference type="Proteomes" id="UP000703674"/>
    </source>
</evidence>
<feature type="repeat" description="TPR" evidence="3">
    <location>
        <begin position="310"/>
        <end position="343"/>
    </location>
</feature>
<evidence type="ECO:0008006" key="6">
    <source>
        <dbReference type="Google" id="ProtNLM"/>
    </source>
</evidence>